<dbReference type="InterPro" id="IPR036249">
    <property type="entry name" value="Thioredoxin-like_sf"/>
</dbReference>
<reference evidence="3" key="1">
    <citation type="submission" date="2022-07" db="EMBL/GenBank/DDBJ databases">
        <title>Phylogenomic reconstructions and comparative analyses of Kickxellomycotina fungi.</title>
        <authorList>
            <person name="Reynolds N.K."/>
            <person name="Stajich J.E."/>
            <person name="Barry K."/>
            <person name="Grigoriev I.V."/>
            <person name="Crous P."/>
            <person name="Smith M.E."/>
        </authorList>
    </citation>
    <scope>NUCLEOTIDE SEQUENCE</scope>
    <source>
        <strain evidence="3">RSA 567</strain>
    </source>
</reference>
<dbReference type="GO" id="GO:0006749">
    <property type="term" value="P:glutathione metabolic process"/>
    <property type="evidence" value="ECO:0007669"/>
    <property type="project" value="TreeGrafter"/>
</dbReference>
<dbReference type="AlphaFoldDB" id="A0A9W8E930"/>
<dbReference type="PROSITE" id="PS50405">
    <property type="entry name" value="GST_CTER"/>
    <property type="match status" value="1"/>
</dbReference>
<dbReference type="Proteomes" id="UP001151582">
    <property type="component" value="Unassembled WGS sequence"/>
</dbReference>
<feature type="domain" description="GST N-terminal" evidence="1">
    <location>
        <begin position="2"/>
        <end position="82"/>
    </location>
</feature>
<dbReference type="InterPro" id="IPR010987">
    <property type="entry name" value="Glutathione-S-Trfase_C-like"/>
</dbReference>
<evidence type="ECO:0008006" key="5">
    <source>
        <dbReference type="Google" id="ProtNLM"/>
    </source>
</evidence>
<dbReference type="InterPro" id="IPR004045">
    <property type="entry name" value="Glutathione_S-Trfase_N"/>
</dbReference>
<dbReference type="GO" id="GO:0004364">
    <property type="term" value="F:glutathione transferase activity"/>
    <property type="evidence" value="ECO:0007669"/>
    <property type="project" value="TreeGrafter"/>
</dbReference>
<dbReference type="Gene3D" id="3.40.30.10">
    <property type="entry name" value="Glutaredoxin"/>
    <property type="match status" value="1"/>
</dbReference>
<dbReference type="PANTHER" id="PTHR11571:SF256">
    <property type="entry name" value="GST C-TERMINAL DOMAIN-CONTAINING PROTEIN-RELATED"/>
    <property type="match status" value="1"/>
</dbReference>
<dbReference type="SFLD" id="SFLDS00019">
    <property type="entry name" value="Glutathione_Transferase_(cytos"/>
    <property type="match status" value="1"/>
</dbReference>
<dbReference type="OrthoDB" id="414243at2759"/>
<name>A0A9W8E930_9FUNG</name>
<evidence type="ECO:0000259" key="2">
    <source>
        <dbReference type="PROSITE" id="PS50405"/>
    </source>
</evidence>
<dbReference type="EMBL" id="JANBQB010000313">
    <property type="protein sequence ID" value="KAJ1977897.1"/>
    <property type="molecule type" value="Genomic_DNA"/>
</dbReference>
<dbReference type="InterPro" id="IPR004046">
    <property type="entry name" value="GST_C"/>
</dbReference>
<dbReference type="PANTHER" id="PTHR11571">
    <property type="entry name" value="GLUTATHIONE S-TRANSFERASE"/>
    <property type="match status" value="1"/>
</dbReference>
<sequence>MSKYELLYFNVEGLAETIRAILDFGEADWSNRYVSNWEQEKPTTPYGKVPVLYERQANGETFALAESIAIQRYLASKFGLYGDDAHSSAVQDSIISQLGEVGQALMNVMRGPEAMREELCERFNTSAKHLLIKHGELLTKNGTGHYVGHQTTWADLVAYFMIKLIRQKGFFNKDLQALAGPFEQLATALEQDPKASRALKLHAARAETEYKK</sequence>
<evidence type="ECO:0000313" key="3">
    <source>
        <dbReference type="EMBL" id="KAJ1977897.1"/>
    </source>
</evidence>
<dbReference type="Gene3D" id="1.20.1050.10">
    <property type="match status" value="1"/>
</dbReference>
<dbReference type="InterPro" id="IPR050213">
    <property type="entry name" value="GST_superfamily"/>
</dbReference>
<protein>
    <recommendedName>
        <fullName evidence="5">Glutathione S-transferase</fullName>
    </recommendedName>
</protein>
<proteinExistence type="predicted"/>
<organism evidence="3 4">
    <name type="scientific">Dimargaris verticillata</name>
    <dbReference type="NCBI Taxonomy" id="2761393"/>
    <lineage>
        <taxon>Eukaryota</taxon>
        <taxon>Fungi</taxon>
        <taxon>Fungi incertae sedis</taxon>
        <taxon>Zoopagomycota</taxon>
        <taxon>Kickxellomycotina</taxon>
        <taxon>Dimargaritomycetes</taxon>
        <taxon>Dimargaritales</taxon>
        <taxon>Dimargaritaceae</taxon>
        <taxon>Dimargaris</taxon>
    </lineage>
</organism>
<gene>
    <name evidence="3" type="ORF">H4R34_003408</name>
</gene>
<dbReference type="InterPro" id="IPR036282">
    <property type="entry name" value="Glutathione-S-Trfase_C_sf"/>
</dbReference>
<evidence type="ECO:0000259" key="1">
    <source>
        <dbReference type="PROSITE" id="PS50404"/>
    </source>
</evidence>
<accession>A0A9W8E930</accession>
<keyword evidence="4" id="KW-1185">Reference proteome</keyword>
<dbReference type="SUPFAM" id="SSF52833">
    <property type="entry name" value="Thioredoxin-like"/>
    <property type="match status" value="1"/>
</dbReference>
<dbReference type="PROSITE" id="PS50404">
    <property type="entry name" value="GST_NTER"/>
    <property type="match status" value="1"/>
</dbReference>
<evidence type="ECO:0000313" key="4">
    <source>
        <dbReference type="Proteomes" id="UP001151582"/>
    </source>
</evidence>
<comment type="caution">
    <text evidence="3">The sequence shown here is derived from an EMBL/GenBank/DDBJ whole genome shotgun (WGS) entry which is preliminary data.</text>
</comment>
<dbReference type="Pfam" id="PF14497">
    <property type="entry name" value="GST_C_3"/>
    <property type="match status" value="1"/>
</dbReference>
<dbReference type="InterPro" id="IPR040079">
    <property type="entry name" value="Glutathione_S-Trfase"/>
</dbReference>
<feature type="domain" description="GST C-terminal" evidence="2">
    <location>
        <begin position="84"/>
        <end position="210"/>
    </location>
</feature>
<dbReference type="SUPFAM" id="SSF47616">
    <property type="entry name" value="GST C-terminal domain-like"/>
    <property type="match status" value="1"/>
</dbReference>